<feature type="transmembrane region" description="Helical" evidence="1">
    <location>
        <begin position="29"/>
        <end position="49"/>
    </location>
</feature>
<accession>A0A7Y5APZ3</accession>
<keyword evidence="1" id="KW-0812">Transmembrane</keyword>
<proteinExistence type="predicted"/>
<name>A0A7Y5APZ3_9GAMM</name>
<keyword evidence="1" id="KW-0472">Membrane</keyword>
<dbReference type="RefSeq" id="WP_173500635.1">
    <property type="nucleotide sequence ID" value="NZ_JABSOD010000006.1"/>
</dbReference>
<gene>
    <name evidence="2" type="ORF">HRH59_07350</name>
</gene>
<evidence type="ECO:0000256" key="1">
    <source>
        <dbReference type="SAM" id="Phobius"/>
    </source>
</evidence>
<feature type="transmembrane region" description="Helical" evidence="1">
    <location>
        <begin position="202"/>
        <end position="226"/>
    </location>
</feature>
<comment type="caution">
    <text evidence="2">The sequence shown here is derived from an EMBL/GenBank/DDBJ whole genome shotgun (WGS) entry which is preliminary data.</text>
</comment>
<protein>
    <submittedName>
        <fullName evidence="2">MFS transporter permease</fullName>
    </submittedName>
</protein>
<keyword evidence="1" id="KW-1133">Transmembrane helix</keyword>
<feature type="transmembrane region" description="Helical" evidence="1">
    <location>
        <begin position="58"/>
        <end position="76"/>
    </location>
</feature>
<sequence length="233" mass="25756">MTSYQLQDFIPFSAEVYFRLLERISESGWPLHILSLALGAAALVLAFFVRKYEQRGRLALLFIAPLWAWVAVVFFMQHYAQLNWAANYIAYAFLAQAILLLWLALTGAGFNTAAAAKTPAVIGLAIAVTGLVIQPLMTALGGAGWWQAQVFGIHADPTAITTLGLTLMLLRGWRLWLVTVIPMLWLTLSSLTLWVLEATEAWLLFAVLAAVLMKALLLSRLLSVIIRGRTKLS</sequence>
<feature type="transmembrane region" description="Helical" evidence="1">
    <location>
        <begin position="175"/>
        <end position="196"/>
    </location>
</feature>
<feature type="transmembrane region" description="Helical" evidence="1">
    <location>
        <begin position="151"/>
        <end position="170"/>
    </location>
</feature>
<dbReference type="EMBL" id="JABSOD010000006">
    <property type="protein sequence ID" value="NRQ42386.1"/>
    <property type="molecule type" value="Genomic_DNA"/>
</dbReference>
<evidence type="ECO:0000313" key="3">
    <source>
        <dbReference type="Proteomes" id="UP000523161"/>
    </source>
</evidence>
<dbReference type="AlphaFoldDB" id="A0A7Y5APZ3"/>
<dbReference type="Pfam" id="PF19540">
    <property type="entry name" value="DUF6064"/>
    <property type="match status" value="1"/>
</dbReference>
<feature type="transmembrane region" description="Helical" evidence="1">
    <location>
        <begin position="120"/>
        <end position="145"/>
    </location>
</feature>
<keyword evidence="3" id="KW-1185">Reference proteome</keyword>
<organism evidence="2 3">
    <name type="scientific">Rheinheimera lutimaris</name>
    <dbReference type="NCBI Taxonomy" id="2740584"/>
    <lineage>
        <taxon>Bacteria</taxon>
        <taxon>Pseudomonadati</taxon>
        <taxon>Pseudomonadota</taxon>
        <taxon>Gammaproteobacteria</taxon>
        <taxon>Chromatiales</taxon>
        <taxon>Chromatiaceae</taxon>
        <taxon>Rheinheimera</taxon>
    </lineage>
</organism>
<dbReference type="Proteomes" id="UP000523161">
    <property type="component" value="Unassembled WGS sequence"/>
</dbReference>
<feature type="transmembrane region" description="Helical" evidence="1">
    <location>
        <begin position="88"/>
        <end position="108"/>
    </location>
</feature>
<reference evidence="2 3" key="1">
    <citation type="submission" date="2020-06" db="EMBL/GenBank/DDBJ databases">
        <title>Rheinheimera sp. nov., a marine bacterium isolated from coastal.</title>
        <authorList>
            <person name="Yu Q."/>
            <person name="Qi Y."/>
            <person name="Pu J."/>
        </authorList>
    </citation>
    <scope>NUCLEOTIDE SEQUENCE [LARGE SCALE GENOMIC DNA]</scope>
    <source>
        <strain evidence="2 3">YQF-2</strain>
    </source>
</reference>
<evidence type="ECO:0000313" key="2">
    <source>
        <dbReference type="EMBL" id="NRQ42386.1"/>
    </source>
</evidence>
<dbReference type="InterPro" id="IPR045708">
    <property type="entry name" value="DUF6064"/>
</dbReference>